<dbReference type="OrthoDB" id="3837969at2"/>
<name>K1EP13_9MICO</name>
<dbReference type="STRING" id="1210046.B277_09677"/>
<proteinExistence type="predicted"/>
<dbReference type="AlphaFoldDB" id="K1EP13"/>
<evidence type="ECO:0000256" key="1">
    <source>
        <dbReference type="SAM" id="MobiDB-lite"/>
    </source>
</evidence>
<evidence type="ECO:0000313" key="3">
    <source>
        <dbReference type="Proteomes" id="UP000004474"/>
    </source>
</evidence>
<dbReference type="eggNOG" id="ENOG5033EMR">
    <property type="taxonomic scope" value="Bacteria"/>
</dbReference>
<reference evidence="2 3" key="1">
    <citation type="journal article" date="2012" name="J. Bacteriol.">
        <title>Genome Sequence of Janibacter hoylei MTCC8307, Isolated from the Stratospheric Air.</title>
        <authorList>
            <person name="Pawar S.P."/>
            <person name="Dhotre D.P."/>
            <person name="Shetty S.A."/>
            <person name="Chowdhury S.P."/>
            <person name="Chaudhari B.L."/>
            <person name="Shouche Y.S."/>
        </authorList>
    </citation>
    <scope>NUCLEOTIDE SEQUENCE [LARGE SCALE GENOMIC DNA]</scope>
    <source>
        <strain evidence="2 3">PVAS-1</strain>
    </source>
</reference>
<organism evidence="2 3">
    <name type="scientific">Janibacter hoylei PVAS-1</name>
    <dbReference type="NCBI Taxonomy" id="1210046"/>
    <lineage>
        <taxon>Bacteria</taxon>
        <taxon>Bacillati</taxon>
        <taxon>Actinomycetota</taxon>
        <taxon>Actinomycetes</taxon>
        <taxon>Micrococcales</taxon>
        <taxon>Intrasporangiaceae</taxon>
        <taxon>Janibacter</taxon>
    </lineage>
</organism>
<comment type="caution">
    <text evidence="2">The sequence shown here is derived from an EMBL/GenBank/DDBJ whole genome shotgun (WGS) entry which is preliminary data.</text>
</comment>
<gene>
    <name evidence="2" type="ORF">B277_09677</name>
</gene>
<sequence length="199" mass="22346">MLLNPAPKVCEQKTMTFPPSVGAKYEQTYAYRSPDWQEHYTTGRQSVESVNKSVKDGRFIPVDDPELRPRRGFIAQLFSLAVMIAATNVRKIIAWLRSGGRDHHRVRPHQARAPSRGHSWLDDHRAQRPACGSRRLSHAHDLTPDGPHGFSLPERRRRTLAGAPMSLRRPGHPGVEPISDPHGQRQGPDRSILSSPALL</sequence>
<protein>
    <recommendedName>
        <fullName evidence="4">Transposase DDE domain-containing protein</fullName>
    </recommendedName>
</protein>
<feature type="region of interest" description="Disordered" evidence="1">
    <location>
        <begin position="100"/>
        <end position="199"/>
    </location>
</feature>
<accession>K1EP13</accession>
<dbReference type="EMBL" id="ALWX01000042">
    <property type="protein sequence ID" value="EKA61003.1"/>
    <property type="molecule type" value="Genomic_DNA"/>
</dbReference>
<dbReference type="Proteomes" id="UP000004474">
    <property type="component" value="Unassembled WGS sequence"/>
</dbReference>
<evidence type="ECO:0000313" key="2">
    <source>
        <dbReference type="EMBL" id="EKA61003.1"/>
    </source>
</evidence>
<evidence type="ECO:0008006" key="4">
    <source>
        <dbReference type="Google" id="ProtNLM"/>
    </source>
</evidence>
<dbReference type="RefSeq" id="WP_007927524.1">
    <property type="nucleotide sequence ID" value="NZ_ALWX01000042.1"/>
</dbReference>